<protein>
    <submittedName>
        <fullName evidence="2">Uncharacterized protein</fullName>
    </submittedName>
</protein>
<name>A0AAD1RAS5_PELCU</name>
<evidence type="ECO:0000313" key="3">
    <source>
        <dbReference type="Proteomes" id="UP001295444"/>
    </source>
</evidence>
<reference evidence="2" key="1">
    <citation type="submission" date="2022-03" db="EMBL/GenBank/DDBJ databases">
        <authorList>
            <person name="Alioto T."/>
            <person name="Alioto T."/>
            <person name="Gomez Garrido J."/>
        </authorList>
    </citation>
    <scope>NUCLEOTIDE SEQUENCE</scope>
</reference>
<proteinExistence type="predicted"/>
<evidence type="ECO:0000313" key="2">
    <source>
        <dbReference type="EMBL" id="CAH2246577.1"/>
    </source>
</evidence>
<sequence>MEYSEDEDEIQENYNDYVPKKYTWEKQRHFRRSGIKVSISGNRISDIPHRIQSFSEKPVQVLKKREISKRPSISPFSATASPSGVFNMIDTFDREPDAFAKETFASAKTYKNFFNDKTGKRIPKIGAYAEAGIGKARAEVSVFEAEARGPNASAGAEASLTGVSAMAKAEIASASASAGPLGVKVGLGVDTGVSAGVDGVETCGHSGLGHIEGTPLEDFKHCTGQPEGNGKRSDWVEAL</sequence>
<dbReference type="EMBL" id="OW240913">
    <property type="protein sequence ID" value="CAH2246577.1"/>
    <property type="molecule type" value="Genomic_DNA"/>
</dbReference>
<organism evidence="2 3">
    <name type="scientific">Pelobates cultripes</name>
    <name type="common">Western spadefoot toad</name>
    <dbReference type="NCBI Taxonomy" id="61616"/>
    <lineage>
        <taxon>Eukaryota</taxon>
        <taxon>Metazoa</taxon>
        <taxon>Chordata</taxon>
        <taxon>Craniata</taxon>
        <taxon>Vertebrata</taxon>
        <taxon>Euteleostomi</taxon>
        <taxon>Amphibia</taxon>
        <taxon>Batrachia</taxon>
        <taxon>Anura</taxon>
        <taxon>Pelobatoidea</taxon>
        <taxon>Pelobatidae</taxon>
        <taxon>Pelobates</taxon>
    </lineage>
</organism>
<feature type="compositionally biased region" description="Basic and acidic residues" evidence="1">
    <location>
        <begin position="229"/>
        <end position="239"/>
    </location>
</feature>
<dbReference type="Proteomes" id="UP001295444">
    <property type="component" value="Chromosome 02"/>
</dbReference>
<keyword evidence="3" id="KW-1185">Reference proteome</keyword>
<evidence type="ECO:0000256" key="1">
    <source>
        <dbReference type="SAM" id="MobiDB-lite"/>
    </source>
</evidence>
<feature type="region of interest" description="Disordered" evidence="1">
    <location>
        <begin position="220"/>
        <end position="239"/>
    </location>
</feature>
<accession>A0AAD1RAS5</accession>
<gene>
    <name evidence="2" type="ORF">PECUL_23A015781</name>
</gene>
<dbReference type="AlphaFoldDB" id="A0AAD1RAS5"/>